<accession>A0A1A9UDE5</accession>
<evidence type="ECO:0000313" key="1">
    <source>
        <dbReference type="EnsemblMetazoa" id="GAUT000816-PA"/>
    </source>
</evidence>
<organism evidence="1 2">
    <name type="scientific">Glossina austeni</name>
    <name type="common">Savannah tsetse fly</name>
    <dbReference type="NCBI Taxonomy" id="7395"/>
    <lineage>
        <taxon>Eukaryota</taxon>
        <taxon>Metazoa</taxon>
        <taxon>Ecdysozoa</taxon>
        <taxon>Arthropoda</taxon>
        <taxon>Hexapoda</taxon>
        <taxon>Insecta</taxon>
        <taxon>Pterygota</taxon>
        <taxon>Neoptera</taxon>
        <taxon>Endopterygota</taxon>
        <taxon>Diptera</taxon>
        <taxon>Brachycera</taxon>
        <taxon>Muscomorpha</taxon>
        <taxon>Hippoboscoidea</taxon>
        <taxon>Glossinidae</taxon>
        <taxon>Glossina</taxon>
    </lineage>
</organism>
<keyword evidence="2" id="KW-1185">Reference proteome</keyword>
<dbReference type="VEuPathDB" id="VectorBase:GAUT000816"/>
<dbReference type="EnsemblMetazoa" id="GAUT000816-RA">
    <property type="protein sequence ID" value="GAUT000816-PA"/>
    <property type="gene ID" value="GAUT000816"/>
</dbReference>
<sequence>MWFTKLSYSGRKPQQAGHTGLHYVTIIDIFMFTKIVPFTPIFTKAIHPTNSVIIVRGALVLRKRRRVWGNPISKRPFANWDKGLYLKKRTMKKRSLISGALLFFLTDHCPFVTDNGRKRLKRLLDYYKRTLHKSLSKLSNSRTEAQNVLFAPETNIWYRIGENNEE</sequence>
<proteinExistence type="predicted"/>
<protein>
    <submittedName>
        <fullName evidence="1">Uncharacterized protein</fullName>
    </submittedName>
</protein>
<name>A0A1A9UDE5_GLOAU</name>
<dbReference type="AlphaFoldDB" id="A0A1A9UDE5"/>
<dbReference type="Proteomes" id="UP000078200">
    <property type="component" value="Unassembled WGS sequence"/>
</dbReference>
<reference evidence="1" key="1">
    <citation type="submission" date="2020-05" db="UniProtKB">
        <authorList>
            <consortium name="EnsemblMetazoa"/>
        </authorList>
    </citation>
    <scope>IDENTIFICATION</scope>
    <source>
        <strain evidence="1">TTRI</strain>
    </source>
</reference>
<evidence type="ECO:0000313" key="2">
    <source>
        <dbReference type="Proteomes" id="UP000078200"/>
    </source>
</evidence>